<feature type="compositionally biased region" description="Gly residues" evidence="1">
    <location>
        <begin position="330"/>
        <end position="349"/>
    </location>
</feature>
<name>A0ABW2HDS6_9MICO</name>
<keyword evidence="3" id="KW-0418">Kinase</keyword>
<gene>
    <name evidence="3" type="ORF">ACFQRL_06775</name>
</gene>
<feature type="chain" id="PRO_5046832704" evidence="2">
    <location>
        <begin position="25"/>
        <end position="427"/>
    </location>
</feature>
<comment type="caution">
    <text evidence="3">The sequence shown here is derived from an EMBL/GenBank/DDBJ whole genome shotgun (WGS) entry which is preliminary data.</text>
</comment>
<evidence type="ECO:0000313" key="4">
    <source>
        <dbReference type="Proteomes" id="UP001596507"/>
    </source>
</evidence>
<dbReference type="PANTHER" id="PTHR40050:SF1">
    <property type="entry name" value="INNER SPORE COAT PROTEIN H"/>
    <property type="match status" value="1"/>
</dbReference>
<accession>A0ABW2HDS6</accession>
<dbReference type="EMBL" id="JBHTBE010000001">
    <property type="protein sequence ID" value="MFC7268656.1"/>
    <property type="molecule type" value="Genomic_DNA"/>
</dbReference>
<evidence type="ECO:0000256" key="2">
    <source>
        <dbReference type="SAM" id="SignalP"/>
    </source>
</evidence>
<dbReference type="PROSITE" id="PS51257">
    <property type="entry name" value="PROKAR_LIPOPROTEIN"/>
    <property type="match status" value="1"/>
</dbReference>
<dbReference type="RefSeq" id="WP_262873542.1">
    <property type="nucleotide sequence ID" value="NZ_BAABKW010000002.1"/>
</dbReference>
<proteinExistence type="predicted"/>
<evidence type="ECO:0000313" key="3">
    <source>
        <dbReference type="EMBL" id="MFC7268656.1"/>
    </source>
</evidence>
<dbReference type="GO" id="GO:0016301">
    <property type="term" value="F:kinase activity"/>
    <property type="evidence" value="ECO:0007669"/>
    <property type="project" value="UniProtKB-KW"/>
</dbReference>
<feature type="signal peptide" evidence="2">
    <location>
        <begin position="1"/>
        <end position="24"/>
    </location>
</feature>
<keyword evidence="4" id="KW-1185">Reference proteome</keyword>
<dbReference type="PANTHER" id="PTHR40050">
    <property type="entry name" value="INNER SPORE COAT PROTEIN H"/>
    <property type="match status" value="1"/>
</dbReference>
<feature type="region of interest" description="Disordered" evidence="1">
    <location>
        <begin position="317"/>
        <end position="349"/>
    </location>
</feature>
<organism evidence="3 4">
    <name type="scientific">Microbacterium fluvii</name>
    <dbReference type="NCBI Taxonomy" id="415215"/>
    <lineage>
        <taxon>Bacteria</taxon>
        <taxon>Bacillati</taxon>
        <taxon>Actinomycetota</taxon>
        <taxon>Actinomycetes</taxon>
        <taxon>Micrococcales</taxon>
        <taxon>Microbacteriaceae</taxon>
        <taxon>Microbacterium</taxon>
    </lineage>
</organism>
<dbReference type="InterPro" id="IPR014867">
    <property type="entry name" value="Spore_coat_CotH_CotH2/3/7"/>
</dbReference>
<sequence length="427" mass="45001">MVAFLRRFALIAMACALVLTGCTATPASDATGAESDLWDSEVVHTISVDYDQSDYDAMIQTYLDTEEKDWIEATVVIDGETYEDAGLKLKGNSSLRGLSTSADAELSSESPEDLPWLVRLDKYVDGQNHDGTTELVVRGNSSETALNEAVALGMLAEAGLASQQAIAVRFSADGSDERLRLVIENPDDGWMERELGDGMLYKAEAGGDYSYRGDDADAYAEVFDQEGGGDDLQPLIDFLEWINEVDDETFAADLDEHLDVDGFATYLAFQELVGNSDDIDGPGNNSYLYYDPATSRMTVVTWDLNLAFGASPGGGGFGGGGGDGGDRGGDGGGRPGDAGGDGGGGFGGGQGGGFGGSNVLAERFLADADFAALYRSELERLQAEIVDSGDAQHLVDQWTQTLLDGASDLVDSATIHSDADEIAGQLS</sequence>
<keyword evidence="3" id="KW-0808">Transferase</keyword>
<dbReference type="Proteomes" id="UP001596507">
    <property type="component" value="Unassembled WGS sequence"/>
</dbReference>
<reference evidence="4" key="1">
    <citation type="journal article" date="2019" name="Int. J. Syst. Evol. Microbiol.">
        <title>The Global Catalogue of Microorganisms (GCM) 10K type strain sequencing project: providing services to taxonomists for standard genome sequencing and annotation.</title>
        <authorList>
            <consortium name="The Broad Institute Genomics Platform"/>
            <consortium name="The Broad Institute Genome Sequencing Center for Infectious Disease"/>
            <person name="Wu L."/>
            <person name="Ma J."/>
        </authorList>
    </citation>
    <scope>NUCLEOTIDE SEQUENCE [LARGE SCALE GENOMIC DNA]</scope>
    <source>
        <strain evidence="4">CGMCC 1.15772</strain>
    </source>
</reference>
<evidence type="ECO:0000256" key="1">
    <source>
        <dbReference type="SAM" id="MobiDB-lite"/>
    </source>
</evidence>
<dbReference type="Pfam" id="PF08757">
    <property type="entry name" value="CotH"/>
    <property type="match status" value="1"/>
</dbReference>
<protein>
    <submittedName>
        <fullName evidence="3">CotH kinase family protein</fullName>
    </submittedName>
</protein>
<keyword evidence="2" id="KW-0732">Signal</keyword>